<comment type="caution">
    <text evidence="1">The sequence shown here is derived from an EMBL/GenBank/DDBJ whole genome shotgun (WGS) entry which is preliminary data.</text>
</comment>
<name>A0ACC2WXJ4_9TREE</name>
<gene>
    <name evidence="1" type="ORF">QFC20_001114</name>
</gene>
<evidence type="ECO:0000313" key="2">
    <source>
        <dbReference type="Proteomes" id="UP001230649"/>
    </source>
</evidence>
<proteinExistence type="predicted"/>
<dbReference type="EMBL" id="JASBWS010000006">
    <property type="protein sequence ID" value="KAJ9115247.1"/>
    <property type="molecule type" value="Genomic_DNA"/>
</dbReference>
<accession>A0ACC2WXJ4</accession>
<evidence type="ECO:0000313" key="1">
    <source>
        <dbReference type="EMBL" id="KAJ9115247.1"/>
    </source>
</evidence>
<organism evidence="1 2">
    <name type="scientific">Naganishia adeliensis</name>
    <dbReference type="NCBI Taxonomy" id="92952"/>
    <lineage>
        <taxon>Eukaryota</taxon>
        <taxon>Fungi</taxon>
        <taxon>Dikarya</taxon>
        <taxon>Basidiomycota</taxon>
        <taxon>Agaricomycotina</taxon>
        <taxon>Tremellomycetes</taxon>
        <taxon>Filobasidiales</taxon>
        <taxon>Filobasidiaceae</taxon>
        <taxon>Naganishia</taxon>
    </lineage>
</organism>
<protein>
    <submittedName>
        <fullName evidence="1">Uncharacterized protein</fullName>
    </submittedName>
</protein>
<dbReference type="Proteomes" id="UP001230649">
    <property type="component" value="Unassembled WGS sequence"/>
</dbReference>
<reference evidence="1" key="1">
    <citation type="submission" date="2023-04" db="EMBL/GenBank/DDBJ databases">
        <title>Draft Genome sequencing of Naganishia species isolated from polar environments using Oxford Nanopore Technology.</title>
        <authorList>
            <person name="Leo P."/>
            <person name="Venkateswaran K."/>
        </authorList>
    </citation>
    <scope>NUCLEOTIDE SEQUENCE</scope>
    <source>
        <strain evidence="1">MNA-CCFEE 5262</strain>
    </source>
</reference>
<sequence length="646" mass="70704">MVRGRRAAATTEDGAANDPAPAPAPLARRRNARGVAGPTSALTSFLREHGIQPTRPLDYGYTARNADGEEVRDGTPGSAQGSAHVAGHPSPGIDDHGGAYADRNTQSGPVEPGEGTPVYDDDRLNEQDHAPVAGSSKRKLTDNGRVPEDIDSDELDDDDFVPAVKRVKESATTSRAVSTDYSASNASGSGLRGIGEFMPCGECGERFTVTAYTKPHPTKPNAFICFDCCTVLGIDPFAKAKKPAAKRAPPKGKKKEESRKVVSYEQRKGATNLAEMCIKMIGKYIENVEALGSIGSMNMDKVCRIISKGRRLEELAMYDCTNTDTIAKWGAVFEHLERLDLEGPFLVRVNGWIEFFQNVGKKLRGFLITYVDAANLRTRWLTQSITRQTPRFDLDCLKAMVDNCPDLQELRMSQFGLLSDEWLPTLAKLKNLTSFDISSPGQYSVHDDAMIALLQEIGPNLETLNISKHTALTDRVLLEGVAKYCPRIQHLVMHNMPDYAFKRQEDEQPDSDPKGITNEGMAKFFKAWKAAGHKGLVTADLHGNYMAGSEALRALIEHSGATLEYLNISGWGQVSHQALASLGRECKNLRSLDLGWCRELTDFGMKDILDGCDSLKAVTVWGCNKLTDAVPRKKGCKVTGIETHTI</sequence>
<keyword evidence="2" id="KW-1185">Reference proteome</keyword>